<dbReference type="Gene3D" id="1.25.40.340">
    <property type="match status" value="1"/>
</dbReference>
<dbReference type="PROSITE" id="PS51480">
    <property type="entry name" value="DHAL"/>
    <property type="match status" value="1"/>
</dbReference>
<dbReference type="PANTHER" id="PTHR33434">
    <property type="entry name" value="DEGV DOMAIN-CONTAINING PROTEIN DR_1986-RELATED"/>
    <property type="match status" value="1"/>
</dbReference>
<protein>
    <recommendedName>
        <fullName evidence="2">DhaL domain-containing protein</fullName>
    </recommendedName>
</protein>
<evidence type="ECO:0000313" key="3">
    <source>
        <dbReference type="EMBL" id="TQL64080.1"/>
    </source>
</evidence>
<dbReference type="Proteomes" id="UP000315389">
    <property type="component" value="Unassembled WGS sequence"/>
</dbReference>
<proteinExistence type="predicted"/>
<evidence type="ECO:0000256" key="1">
    <source>
        <dbReference type="SAM" id="MobiDB-lite"/>
    </source>
</evidence>
<dbReference type="SMART" id="SM01121">
    <property type="entry name" value="Dak1_2"/>
    <property type="match status" value="1"/>
</dbReference>
<dbReference type="InterPro" id="IPR036117">
    <property type="entry name" value="DhaL_dom_sf"/>
</dbReference>
<dbReference type="GO" id="GO:0006071">
    <property type="term" value="P:glycerol metabolic process"/>
    <property type="evidence" value="ECO:0007669"/>
    <property type="project" value="InterPro"/>
</dbReference>
<sequence>MLTGVTAAHVRRWASESVAAVARYREPLNRANVFPVPDSDTGTNLLLTLTQGAASIGRHDDVSLALSEFAGGALVGARGNSGTILAEYLQGLANAAAEFAGAEAGSVLDGVQLAAAFDRGASAAFRAVAEPAPGTILTAARSAADAAVTAVAAAPDLDTRSVTLAALAAARAAVSHGPEELDVLRRAGVVDSGAVGLVLVLSALAGALSPGLSGEDDSSAAHGSPSPDDAARNLAHAPGAGPAVGWPAADEAAKGVDDQVAAADEWLATAVTPFEAHPWRDETAALDPEHPFEFMCLAYPEADAGDGSLDPVAELRSRLADTGVSLVVIGDALESGHAPARVHIHTPDPAAVIAAADGWRLRQVVVHELSRGFGHRHGAGPKVNGDGQWSWIGVTRAPGLLAEIARAGGIALFSQDGTVEVNEFARALTDAGCDSVLVLSGIGEHAPRPQESEASPGEFATNLARAAKATGKTARIVAGDAVANEAQLAAALGHLPMLVTESFTRAESGLDAAWRALLPIPASGASAATAGRAGGDGHDLTATLTKALQPDDLLVVVADDSWPREARAALSDAVRAADCELVLVASGRTGNGYAAAIERL</sequence>
<dbReference type="SUPFAM" id="SSF101473">
    <property type="entry name" value="DhaL-like"/>
    <property type="match status" value="1"/>
</dbReference>
<evidence type="ECO:0000313" key="4">
    <source>
        <dbReference type="Proteomes" id="UP000315389"/>
    </source>
</evidence>
<reference evidence="3 4" key="1">
    <citation type="submission" date="2019-06" db="EMBL/GenBank/DDBJ databases">
        <title>Sequencing the genomes of 1000 actinobacteria strains.</title>
        <authorList>
            <person name="Klenk H.-P."/>
        </authorList>
    </citation>
    <scope>NUCLEOTIDE SEQUENCE [LARGE SCALE GENOMIC DNA]</scope>
    <source>
        <strain evidence="3 4">DSM 4813</strain>
    </source>
</reference>
<dbReference type="SMART" id="SM01120">
    <property type="entry name" value="Dak2"/>
    <property type="match status" value="1"/>
</dbReference>
<dbReference type="GO" id="GO:0004371">
    <property type="term" value="F:glycerone kinase activity"/>
    <property type="evidence" value="ECO:0007669"/>
    <property type="project" value="InterPro"/>
</dbReference>
<feature type="region of interest" description="Disordered" evidence="1">
    <location>
        <begin position="212"/>
        <end position="247"/>
    </location>
</feature>
<dbReference type="InterPro" id="IPR033470">
    <property type="entry name" value="FakA-like_C"/>
</dbReference>
<feature type="compositionally biased region" description="Low complexity" evidence="1">
    <location>
        <begin position="235"/>
        <end position="247"/>
    </location>
</feature>
<feature type="domain" description="DhaL" evidence="2">
    <location>
        <begin position="8"/>
        <end position="206"/>
    </location>
</feature>
<dbReference type="AlphaFoldDB" id="A0A542ZV69"/>
<keyword evidence="4" id="KW-1185">Reference proteome</keyword>
<dbReference type="InterPro" id="IPR050270">
    <property type="entry name" value="DegV_domain_contain"/>
</dbReference>
<comment type="caution">
    <text evidence="3">The sequence shown here is derived from an EMBL/GenBank/DDBJ whole genome shotgun (WGS) entry which is preliminary data.</text>
</comment>
<dbReference type="Pfam" id="PF02734">
    <property type="entry name" value="Dak2"/>
    <property type="match status" value="1"/>
</dbReference>
<evidence type="ECO:0000259" key="2">
    <source>
        <dbReference type="PROSITE" id="PS51480"/>
    </source>
</evidence>
<name>A0A542ZV69_RARFA</name>
<organism evidence="3 4">
    <name type="scientific">Rarobacter faecitabidus</name>
    <dbReference type="NCBI Taxonomy" id="13243"/>
    <lineage>
        <taxon>Bacteria</taxon>
        <taxon>Bacillati</taxon>
        <taxon>Actinomycetota</taxon>
        <taxon>Actinomycetes</taxon>
        <taxon>Micrococcales</taxon>
        <taxon>Rarobacteraceae</taxon>
        <taxon>Rarobacter</taxon>
    </lineage>
</organism>
<dbReference type="PANTHER" id="PTHR33434:SF4">
    <property type="entry name" value="PHOSPHATASE PROTEIN"/>
    <property type="match status" value="1"/>
</dbReference>
<gene>
    <name evidence="3" type="ORF">FB461_0565</name>
</gene>
<accession>A0A542ZV69</accession>
<dbReference type="EMBL" id="VFOS01000001">
    <property type="protein sequence ID" value="TQL64080.1"/>
    <property type="molecule type" value="Genomic_DNA"/>
</dbReference>
<dbReference type="RefSeq" id="WP_246045977.1">
    <property type="nucleotide sequence ID" value="NZ_BAAASV010000003.1"/>
</dbReference>
<dbReference type="InterPro" id="IPR004007">
    <property type="entry name" value="DhaL_dom"/>
</dbReference>